<sequence length="74" mass="8451">MKPDEMVEIASYAKPQDKANNFCFSPSSRRYWPSSSIIKLENRVVNSDGLKLELEAMTFGEYNSRPNGQHCHAK</sequence>
<keyword evidence="2" id="KW-1185">Reference proteome</keyword>
<evidence type="ECO:0000313" key="2">
    <source>
        <dbReference type="Proteomes" id="UP001367508"/>
    </source>
</evidence>
<evidence type="ECO:0000313" key="1">
    <source>
        <dbReference type="EMBL" id="KAK7360994.1"/>
    </source>
</evidence>
<name>A0AAN9R7S1_CANGL</name>
<comment type="caution">
    <text evidence="1">The sequence shown here is derived from an EMBL/GenBank/DDBJ whole genome shotgun (WGS) entry which is preliminary data.</text>
</comment>
<proteinExistence type="predicted"/>
<dbReference type="EMBL" id="JAYMYQ010000001">
    <property type="protein sequence ID" value="KAK7360994.1"/>
    <property type="molecule type" value="Genomic_DNA"/>
</dbReference>
<reference evidence="1 2" key="1">
    <citation type="submission" date="2024-01" db="EMBL/GenBank/DDBJ databases">
        <title>The genomes of 5 underutilized Papilionoideae crops provide insights into root nodulation and disease resistanc.</title>
        <authorList>
            <person name="Jiang F."/>
        </authorList>
    </citation>
    <scope>NUCLEOTIDE SEQUENCE [LARGE SCALE GENOMIC DNA]</scope>
    <source>
        <strain evidence="1">LVBAO_FW01</strain>
        <tissue evidence="1">Leaves</tissue>
    </source>
</reference>
<organism evidence="1 2">
    <name type="scientific">Canavalia gladiata</name>
    <name type="common">Sword bean</name>
    <name type="synonym">Dolichos gladiatus</name>
    <dbReference type="NCBI Taxonomy" id="3824"/>
    <lineage>
        <taxon>Eukaryota</taxon>
        <taxon>Viridiplantae</taxon>
        <taxon>Streptophyta</taxon>
        <taxon>Embryophyta</taxon>
        <taxon>Tracheophyta</taxon>
        <taxon>Spermatophyta</taxon>
        <taxon>Magnoliopsida</taxon>
        <taxon>eudicotyledons</taxon>
        <taxon>Gunneridae</taxon>
        <taxon>Pentapetalae</taxon>
        <taxon>rosids</taxon>
        <taxon>fabids</taxon>
        <taxon>Fabales</taxon>
        <taxon>Fabaceae</taxon>
        <taxon>Papilionoideae</taxon>
        <taxon>50 kb inversion clade</taxon>
        <taxon>NPAAA clade</taxon>
        <taxon>indigoferoid/millettioid clade</taxon>
        <taxon>Phaseoleae</taxon>
        <taxon>Canavalia</taxon>
    </lineage>
</organism>
<dbReference type="Proteomes" id="UP001367508">
    <property type="component" value="Unassembled WGS sequence"/>
</dbReference>
<accession>A0AAN9R7S1</accession>
<gene>
    <name evidence="1" type="ORF">VNO77_03017</name>
</gene>
<protein>
    <submittedName>
        <fullName evidence="1">Uncharacterized protein</fullName>
    </submittedName>
</protein>
<dbReference type="AlphaFoldDB" id="A0AAN9R7S1"/>